<proteinExistence type="predicted"/>
<accession>A0A6G0I0B3</accession>
<dbReference type="InterPro" id="IPR043502">
    <property type="entry name" value="DNA/RNA_pol_sf"/>
</dbReference>
<dbReference type="EMBL" id="REGW02000016">
    <property type="protein sequence ID" value="KAE8284702.1"/>
    <property type="molecule type" value="Genomic_DNA"/>
</dbReference>
<protein>
    <recommendedName>
        <fullName evidence="1">Reverse transcriptase domain-containing protein</fullName>
    </recommendedName>
</protein>
<dbReference type="Proteomes" id="UP000424527">
    <property type="component" value="Unassembled WGS sequence"/>
</dbReference>
<evidence type="ECO:0000259" key="1">
    <source>
        <dbReference type="PROSITE" id="PS50878"/>
    </source>
</evidence>
<comment type="caution">
    <text evidence="2">The sequence shown here is derived from an EMBL/GenBank/DDBJ whole genome shotgun (WGS) entry which is preliminary data.</text>
</comment>
<evidence type="ECO:0000313" key="2">
    <source>
        <dbReference type="EMBL" id="KAE8284702.1"/>
    </source>
</evidence>
<keyword evidence="3" id="KW-1185">Reference proteome</keyword>
<reference evidence="2 3" key="1">
    <citation type="submission" date="2019-07" db="EMBL/GenBank/DDBJ databases">
        <title>Chromosome genome assembly for large yellow croaker.</title>
        <authorList>
            <person name="Xiao S."/>
        </authorList>
    </citation>
    <scope>NUCLEOTIDE SEQUENCE [LARGE SCALE GENOMIC DNA]</scope>
    <source>
        <strain evidence="2">JMULYC20181020</strain>
        <tissue evidence="2">Muscle</tissue>
    </source>
</reference>
<dbReference type="SUPFAM" id="SSF56672">
    <property type="entry name" value="DNA/RNA polymerases"/>
    <property type="match status" value="1"/>
</dbReference>
<sequence length="504" mass="57139">MRTVWQKRSIPKAWRRAGGILIPKEKDATNISQFHPIALLNVEGKIFLGVIAQRMAEYLHRNEYVDTSVQKAGISGFSGCLEHASMIWHQIQMAKLEKRNLHAIFLDLANAFGSVPHELLWTALKFFNVPDTITTLVMDYFQDLQFCFTMPEFTTSWQHLEVGIMAGCTVSSLPFTMAMEVIIRASKWVIGGQRLGSCWRLPPLRAYMDDITILTTTVPCTRSLLRKVGRTSVGTRMKIKPSKSRSISVVKGVLDDLQFFIRDDPIPTISEQPVKSLRRRYDASLKDKDQVRQLCKDINAGLLAIDNTQLPGKLKSRCFQFGLLPRVWWPLAVYEVPISTVERLERRVSTHVKKWLGLLRCLTTTGLYGDSVLKLPLTSLTEEFKCAKTRLQMTLNKSKDLVMRENAPTLATGHKWIPTRAVEEATAALSHADIVGNVQQGRGGLGLTTSCPAWRSATAPARRKMVVEEVRRQEEAARWAKAVTLGKQGRWTRWEGVERRRPWT</sequence>
<name>A0A6G0I0B3_LARCR</name>
<dbReference type="AlphaFoldDB" id="A0A6G0I0B3"/>
<dbReference type="PROSITE" id="PS50878">
    <property type="entry name" value="RT_POL"/>
    <property type="match status" value="1"/>
</dbReference>
<dbReference type="CDD" id="cd01650">
    <property type="entry name" value="RT_nLTR_like"/>
    <property type="match status" value="1"/>
</dbReference>
<dbReference type="PANTHER" id="PTHR19446">
    <property type="entry name" value="REVERSE TRANSCRIPTASES"/>
    <property type="match status" value="1"/>
</dbReference>
<gene>
    <name evidence="2" type="ORF">D5F01_LYC16135</name>
</gene>
<dbReference type="InterPro" id="IPR000477">
    <property type="entry name" value="RT_dom"/>
</dbReference>
<dbReference type="Pfam" id="PF00078">
    <property type="entry name" value="RVT_1"/>
    <property type="match status" value="1"/>
</dbReference>
<evidence type="ECO:0000313" key="3">
    <source>
        <dbReference type="Proteomes" id="UP000424527"/>
    </source>
</evidence>
<feature type="domain" description="Reverse transcriptase" evidence="1">
    <location>
        <begin position="3"/>
        <end position="261"/>
    </location>
</feature>
<organism evidence="2 3">
    <name type="scientific">Larimichthys crocea</name>
    <name type="common">Large yellow croaker</name>
    <name type="synonym">Pseudosciaena crocea</name>
    <dbReference type="NCBI Taxonomy" id="215358"/>
    <lineage>
        <taxon>Eukaryota</taxon>
        <taxon>Metazoa</taxon>
        <taxon>Chordata</taxon>
        <taxon>Craniata</taxon>
        <taxon>Vertebrata</taxon>
        <taxon>Euteleostomi</taxon>
        <taxon>Actinopterygii</taxon>
        <taxon>Neopterygii</taxon>
        <taxon>Teleostei</taxon>
        <taxon>Neoteleostei</taxon>
        <taxon>Acanthomorphata</taxon>
        <taxon>Eupercaria</taxon>
        <taxon>Sciaenidae</taxon>
        <taxon>Larimichthys</taxon>
    </lineage>
</organism>